<proteinExistence type="predicted"/>
<dbReference type="EMBL" id="CAJNNW010002177">
    <property type="protein sequence ID" value="CAE8643883.1"/>
    <property type="molecule type" value="Genomic_DNA"/>
</dbReference>
<feature type="non-terminal residue" evidence="3">
    <location>
        <position position="184"/>
    </location>
</feature>
<reference evidence="3" key="1">
    <citation type="submission" date="2021-02" db="EMBL/GenBank/DDBJ databases">
        <authorList>
            <person name="Dougan E. K."/>
            <person name="Rhodes N."/>
            <person name="Thang M."/>
            <person name="Chan C."/>
        </authorList>
    </citation>
    <scope>NUCLEOTIDE SEQUENCE</scope>
</reference>
<sequence length="184" mass="19993">EPITWERQLRGRASSQRAAAALVRSLSRQRLETPTQSVDRRARSATGLRSGTGVTPRPVRDNESVCSESVVSQGSCNSRWSRLSRRSASRAVGSAEIEEAKIKAAQEDLKLLRQKNVRTFREAIVAPHVYCTCARSLQVTVPEEFSLSCPITPRGRVVAAEGPAASSGGRVWEGSLRGSSQCSE</sequence>
<accession>A0A813HZB5</accession>
<name>A0A813HZB5_POLGL</name>
<evidence type="ECO:0000256" key="2">
    <source>
        <dbReference type="SAM" id="MobiDB-lite"/>
    </source>
</evidence>
<organism evidence="3 4">
    <name type="scientific">Polarella glacialis</name>
    <name type="common">Dinoflagellate</name>
    <dbReference type="NCBI Taxonomy" id="89957"/>
    <lineage>
        <taxon>Eukaryota</taxon>
        <taxon>Sar</taxon>
        <taxon>Alveolata</taxon>
        <taxon>Dinophyceae</taxon>
        <taxon>Suessiales</taxon>
        <taxon>Suessiaceae</taxon>
        <taxon>Polarella</taxon>
    </lineage>
</organism>
<protein>
    <submittedName>
        <fullName evidence="3">Uncharacterized protein</fullName>
    </submittedName>
</protein>
<feature type="region of interest" description="Disordered" evidence="2">
    <location>
        <begin position="24"/>
        <end position="61"/>
    </location>
</feature>
<dbReference type="Proteomes" id="UP000626109">
    <property type="component" value="Unassembled WGS sequence"/>
</dbReference>
<gene>
    <name evidence="3" type="ORF">PGLA2088_LOCUS2620</name>
</gene>
<evidence type="ECO:0000313" key="3">
    <source>
        <dbReference type="EMBL" id="CAE8643883.1"/>
    </source>
</evidence>
<dbReference type="AlphaFoldDB" id="A0A813HZB5"/>
<keyword evidence="1" id="KW-0175">Coiled coil</keyword>
<evidence type="ECO:0000256" key="1">
    <source>
        <dbReference type="SAM" id="Coils"/>
    </source>
</evidence>
<comment type="caution">
    <text evidence="3">The sequence shown here is derived from an EMBL/GenBank/DDBJ whole genome shotgun (WGS) entry which is preliminary data.</text>
</comment>
<feature type="non-terminal residue" evidence="3">
    <location>
        <position position="1"/>
    </location>
</feature>
<feature type="region of interest" description="Disordered" evidence="2">
    <location>
        <begin position="161"/>
        <end position="184"/>
    </location>
</feature>
<feature type="coiled-coil region" evidence="1">
    <location>
        <begin position="95"/>
        <end position="122"/>
    </location>
</feature>
<evidence type="ECO:0000313" key="4">
    <source>
        <dbReference type="Proteomes" id="UP000626109"/>
    </source>
</evidence>